<organism evidence="1 2">
    <name type="scientific">Candidatus Halobonum tyrrellensis G22</name>
    <dbReference type="NCBI Taxonomy" id="1324957"/>
    <lineage>
        <taxon>Archaea</taxon>
        <taxon>Methanobacteriati</taxon>
        <taxon>Methanobacteriota</taxon>
        <taxon>Stenosarchaea group</taxon>
        <taxon>Halobacteria</taxon>
        <taxon>Halobacteriales</taxon>
        <taxon>Haloferacaceae</taxon>
        <taxon>Candidatus Halobonum</taxon>
    </lineage>
</organism>
<dbReference type="Proteomes" id="UP000017840">
    <property type="component" value="Unassembled WGS sequence"/>
</dbReference>
<comment type="caution">
    <text evidence="1">The sequence shown here is derived from an EMBL/GenBank/DDBJ whole genome shotgun (WGS) entry which is preliminary data.</text>
</comment>
<dbReference type="Gene3D" id="3.30.460.10">
    <property type="entry name" value="Beta Polymerase, domain 2"/>
    <property type="match status" value="1"/>
</dbReference>
<dbReference type="STRING" id="1324957.K933_12206"/>
<dbReference type="SUPFAM" id="SSF81301">
    <property type="entry name" value="Nucleotidyltransferase"/>
    <property type="match status" value="1"/>
</dbReference>
<protein>
    <recommendedName>
        <fullName evidence="3">GrpB family protein</fullName>
    </recommendedName>
</protein>
<dbReference type="OrthoDB" id="330317at2157"/>
<dbReference type="PANTHER" id="PTHR34822:SF1">
    <property type="entry name" value="GRPB FAMILY PROTEIN"/>
    <property type="match status" value="1"/>
</dbReference>
<proteinExistence type="predicted"/>
<dbReference type="eggNOG" id="arCOG04790">
    <property type="taxonomic scope" value="Archaea"/>
</dbReference>
<evidence type="ECO:0008006" key="3">
    <source>
        <dbReference type="Google" id="ProtNLM"/>
    </source>
</evidence>
<keyword evidence="2" id="KW-1185">Reference proteome</keyword>
<gene>
    <name evidence="1" type="ORF">K933_12206</name>
</gene>
<dbReference type="RefSeq" id="WP_023395017.1">
    <property type="nucleotide sequence ID" value="NZ_ASGZ01000043.1"/>
</dbReference>
<dbReference type="AlphaFoldDB" id="V4HAX9"/>
<dbReference type="PANTHER" id="PTHR34822">
    <property type="entry name" value="GRPB DOMAIN PROTEIN (AFU_ORTHOLOGUE AFUA_1G01530)"/>
    <property type="match status" value="1"/>
</dbReference>
<accession>V4HAX9</accession>
<evidence type="ECO:0000313" key="2">
    <source>
        <dbReference type="Proteomes" id="UP000017840"/>
    </source>
</evidence>
<name>V4HAX9_9EURY</name>
<dbReference type="InterPro" id="IPR007344">
    <property type="entry name" value="GrpB/CoaE"/>
</dbReference>
<dbReference type="InterPro" id="IPR043519">
    <property type="entry name" value="NT_sf"/>
</dbReference>
<reference evidence="1 2" key="1">
    <citation type="journal article" date="2013" name="Genome Announc.">
        <title>Draft Genome Sequence of 'Candidatus Halobonum tyrrellensis' Strain G22, Isolated from the Hypersaline Waters of Lake Tyrrell, Australia.</title>
        <authorList>
            <person name="Ugalde J.A."/>
            <person name="Narasingarao P."/>
            <person name="Kuo S."/>
            <person name="Podell S."/>
            <person name="Allen E.E."/>
        </authorList>
    </citation>
    <scope>NUCLEOTIDE SEQUENCE [LARGE SCALE GENOMIC DNA]</scope>
    <source>
        <strain evidence="1 2">G22</strain>
    </source>
</reference>
<dbReference type="Pfam" id="PF04229">
    <property type="entry name" value="GrpB"/>
    <property type="match status" value="1"/>
</dbReference>
<sequence length="176" mass="20028">MPESTVEIVDYDPAWPTLFEREAERMRAVVDDHVVSIEHVGSTAVPGLAAKPIVDVCPVIEDADGVRTVSDLLDDAGWPRARERGDAWVEHQRVADSGQEYNVRVRPREVAIERYLLVREYLRAHPDARDEYARIKRGAAETYPDDVERYTLAKSGTVERIRERAREAGYADRIDL</sequence>
<evidence type="ECO:0000313" key="1">
    <source>
        <dbReference type="EMBL" id="ESP87835.1"/>
    </source>
</evidence>
<dbReference type="EMBL" id="ASGZ01000043">
    <property type="protein sequence ID" value="ESP87835.1"/>
    <property type="molecule type" value="Genomic_DNA"/>
</dbReference>